<organism evidence="2 3">
    <name type="scientific">Gryllus longicercus</name>
    <dbReference type="NCBI Taxonomy" id="2509291"/>
    <lineage>
        <taxon>Eukaryota</taxon>
        <taxon>Metazoa</taxon>
        <taxon>Ecdysozoa</taxon>
        <taxon>Arthropoda</taxon>
        <taxon>Hexapoda</taxon>
        <taxon>Insecta</taxon>
        <taxon>Pterygota</taxon>
        <taxon>Neoptera</taxon>
        <taxon>Polyneoptera</taxon>
        <taxon>Orthoptera</taxon>
        <taxon>Ensifera</taxon>
        <taxon>Gryllidea</taxon>
        <taxon>Grylloidea</taxon>
        <taxon>Gryllidae</taxon>
        <taxon>Gryllinae</taxon>
        <taxon>Gryllus</taxon>
    </lineage>
</organism>
<name>A0AAN9VR31_9ORTH</name>
<evidence type="ECO:0008006" key="4">
    <source>
        <dbReference type="Google" id="ProtNLM"/>
    </source>
</evidence>
<gene>
    <name evidence="2" type="ORF">R5R35_012372</name>
</gene>
<feature type="signal peptide" evidence="1">
    <location>
        <begin position="1"/>
        <end position="17"/>
    </location>
</feature>
<evidence type="ECO:0000313" key="3">
    <source>
        <dbReference type="Proteomes" id="UP001378592"/>
    </source>
</evidence>
<keyword evidence="1" id="KW-0732">Signal</keyword>
<reference evidence="2 3" key="1">
    <citation type="submission" date="2024-03" db="EMBL/GenBank/DDBJ databases">
        <title>The genome assembly and annotation of the cricket Gryllus longicercus Weissman &amp; Gray.</title>
        <authorList>
            <person name="Szrajer S."/>
            <person name="Gray D."/>
            <person name="Ylla G."/>
        </authorList>
    </citation>
    <scope>NUCLEOTIDE SEQUENCE [LARGE SCALE GENOMIC DNA]</scope>
    <source>
        <strain evidence="2">DAG 2021-001</strain>
        <tissue evidence="2">Whole body minus gut</tissue>
    </source>
</reference>
<dbReference type="Proteomes" id="UP001378592">
    <property type="component" value="Unassembled WGS sequence"/>
</dbReference>
<keyword evidence="3" id="KW-1185">Reference proteome</keyword>
<dbReference type="EMBL" id="JAZDUA010000182">
    <property type="protein sequence ID" value="KAK7865247.1"/>
    <property type="molecule type" value="Genomic_DNA"/>
</dbReference>
<sequence>MHLSVAVAASAAAAALAAGGTLAPGLAQRRRQGWRRGRDGAAAAAAAAAAAPPREAGQFVRGSRSARVLLRSAPLCFASRSRRCHRLHRTLHPVRLAQPDQPILVTNLHRSLDGK</sequence>
<feature type="chain" id="PRO_5042963274" description="Accessory gland protein" evidence="1">
    <location>
        <begin position="18"/>
        <end position="115"/>
    </location>
</feature>
<comment type="caution">
    <text evidence="2">The sequence shown here is derived from an EMBL/GenBank/DDBJ whole genome shotgun (WGS) entry which is preliminary data.</text>
</comment>
<proteinExistence type="predicted"/>
<accession>A0AAN9VR31</accession>
<dbReference type="AlphaFoldDB" id="A0AAN9VR31"/>
<evidence type="ECO:0000256" key="1">
    <source>
        <dbReference type="SAM" id="SignalP"/>
    </source>
</evidence>
<evidence type="ECO:0000313" key="2">
    <source>
        <dbReference type="EMBL" id="KAK7865247.1"/>
    </source>
</evidence>
<protein>
    <recommendedName>
        <fullName evidence="4">Accessory gland protein</fullName>
    </recommendedName>
</protein>